<keyword evidence="4" id="KW-1003">Cell membrane</keyword>
<evidence type="ECO:0000256" key="8">
    <source>
        <dbReference type="ARBA" id="ARBA00022777"/>
    </source>
</evidence>
<evidence type="ECO:0000256" key="9">
    <source>
        <dbReference type="ARBA" id="ARBA00022840"/>
    </source>
</evidence>
<dbReference type="EC" id="2.7.13.3" evidence="3"/>
<reference evidence="15" key="1">
    <citation type="submission" date="2016-10" db="EMBL/GenBank/DDBJ databases">
        <authorList>
            <person name="Varghese N."/>
            <person name="Submissions S."/>
        </authorList>
    </citation>
    <scope>NUCLEOTIDE SEQUENCE [LARGE SCALE GENOMIC DNA]</scope>
    <source>
        <strain evidence="15">JCM 14963</strain>
    </source>
</reference>
<evidence type="ECO:0000256" key="1">
    <source>
        <dbReference type="ARBA" id="ARBA00000085"/>
    </source>
</evidence>
<evidence type="ECO:0000259" key="13">
    <source>
        <dbReference type="PROSITE" id="PS50885"/>
    </source>
</evidence>
<dbReference type="CDD" id="cd00075">
    <property type="entry name" value="HATPase"/>
    <property type="match status" value="1"/>
</dbReference>
<dbReference type="Gene3D" id="1.20.120.880">
    <property type="entry name" value="Histidine kinase (KinB), sensor domain"/>
    <property type="match status" value="1"/>
</dbReference>
<evidence type="ECO:0000259" key="12">
    <source>
        <dbReference type="PROSITE" id="PS50112"/>
    </source>
</evidence>
<dbReference type="InterPro" id="IPR031909">
    <property type="entry name" value="KinB_sensor_dom"/>
</dbReference>
<dbReference type="SMART" id="SM00388">
    <property type="entry name" value="HisKA"/>
    <property type="match status" value="1"/>
</dbReference>
<organism evidence="14 15">
    <name type="scientific">Halopseudomonas sabulinigri</name>
    <dbReference type="NCBI Taxonomy" id="472181"/>
    <lineage>
        <taxon>Bacteria</taxon>
        <taxon>Pseudomonadati</taxon>
        <taxon>Pseudomonadota</taxon>
        <taxon>Gammaproteobacteria</taxon>
        <taxon>Pseudomonadales</taxon>
        <taxon>Pseudomonadaceae</taxon>
        <taxon>Halopseudomonas</taxon>
    </lineage>
</organism>
<dbReference type="InterPro" id="IPR003594">
    <property type="entry name" value="HATPase_dom"/>
</dbReference>
<keyword evidence="9" id="KW-0067">ATP-binding</keyword>
<comment type="catalytic activity">
    <reaction evidence="1">
        <text>ATP + protein L-histidine = ADP + protein N-phospho-L-histidine.</text>
        <dbReference type="EC" id="2.7.13.3"/>
    </reaction>
</comment>
<dbReference type="RefSeq" id="WP_092283065.1">
    <property type="nucleotide sequence ID" value="NZ_LT629763.1"/>
</dbReference>
<evidence type="ECO:0000256" key="5">
    <source>
        <dbReference type="ARBA" id="ARBA00022553"/>
    </source>
</evidence>
<dbReference type="Gene3D" id="1.10.8.500">
    <property type="entry name" value="HAMP domain in histidine kinase"/>
    <property type="match status" value="1"/>
</dbReference>
<keyword evidence="8 14" id="KW-0418">Kinase</keyword>
<feature type="transmembrane region" description="Helical" evidence="10">
    <location>
        <begin position="12"/>
        <end position="32"/>
    </location>
</feature>
<dbReference type="PROSITE" id="PS50112">
    <property type="entry name" value="PAS"/>
    <property type="match status" value="1"/>
</dbReference>
<dbReference type="InterPro" id="IPR000014">
    <property type="entry name" value="PAS"/>
</dbReference>
<feature type="domain" description="Histidine kinase" evidence="11">
    <location>
        <begin position="378"/>
        <end position="592"/>
    </location>
</feature>
<feature type="transmembrane region" description="Helical" evidence="10">
    <location>
        <begin position="164"/>
        <end position="186"/>
    </location>
</feature>
<evidence type="ECO:0000256" key="10">
    <source>
        <dbReference type="SAM" id="Phobius"/>
    </source>
</evidence>
<proteinExistence type="predicted"/>
<dbReference type="SUPFAM" id="SSF47384">
    <property type="entry name" value="Homodimeric domain of signal transducing histidine kinase"/>
    <property type="match status" value="1"/>
</dbReference>
<dbReference type="GO" id="GO:0005886">
    <property type="term" value="C:plasma membrane"/>
    <property type="evidence" value="ECO:0007669"/>
    <property type="project" value="UniProtKB-SubCell"/>
</dbReference>
<evidence type="ECO:0000256" key="4">
    <source>
        <dbReference type="ARBA" id="ARBA00022475"/>
    </source>
</evidence>
<dbReference type="CDD" id="cd00130">
    <property type="entry name" value="PAS"/>
    <property type="match status" value="1"/>
</dbReference>
<evidence type="ECO:0000256" key="7">
    <source>
        <dbReference type="ARBA" id="ARBA00022741"/>
    </source>
</evidence>
<dbReference type="Proteomes" id="UP000243413">
    <property type="component" value="Chromosome I"/>
</dbReference>
<dbReference type="Pfam" id="PF16767">
    <property type="entry name" value="KinB_sensor"/>
    <property type="match status" value="1"/>
</dbReference>
<dbReference type="CDD" id="cd06225">
    <property type="entry name" value="HAMP"/>
    <property type="match status" value="1"/>
</dbReference>
<dbReference type="CDD" id="cd00082">
    <property type="entry name" value="HisKA"/>
    <property type="match status" value="1"/>
</dbReference>
<dbReference type="Gene3D" id="3.30.565.10">
    <property type="entry name" value="Histidine kinase-like ATPase, C-terminal domain"/>
    <property type="match status" value="1"/>
</dbReference>
<comment type="subcellular location">
    <subcellularLocation>
        <location evidence="2">Cell membrane</location>
        <topology evidence="2">Multi-pass membrane protein</topology>
    </subcellularLocation>
</comment>
<keyword evidence="5" id="KW-0597">Phosphoprotein</keyword>
<dbReference type="EMBL" id="LT629763">
    <property type="protein sequence ID" value="SDR72196.1"/>
    <property type="molecule type" value="Genomic_DNA"/>
</dbReference>
<keyword evidence="10" id="KW-1133">Transmembrane helix</keyword>
<dbReference type="SUPFAM" id="SSF158472">
    <property type="entry name" value="HAMP domain-like"/>
    <property type="match status" value="1"/>
</dbReference>
<dbReference type="PRINTS" id="PR00344">
    <property type="entry name" value="BCTRLSENSOR"/>
</dbReference>
<evidence type="ECO:0000256" key="2">
    <source>
        <dbReference type="ARBA" id="ARBA00004651"/>
    </source>
</evidence>
<dbReference type="InterPro" id="IPR036097">
    <property type="entry name" value="HisK_dim/P_sf"/>
</dbReference>
<dbReference type="SMART" id="SM00304">
    <property type="entry name" value="HAMP"/>
    <property type="match status" value="1"/>
</dbReference>
<gene>
    <name evidence="14" type="ORF">SAMN05216271_0167</name>
</gene>
<dbReference type="OrthoDB" id="1931120at2"/>
<feature type="domain" description="HAMP" evidence="13">
    <location>
        <begin position="191"/>
        <end position="243"/>
    </location>
</feature>
<dbReference type="GO" id="GO:0000155">
    <property type="term" value="F:phosphorelay sensor kinase activity"/>
    <property type="evidence" value="ECO:0007669"/>
    <property type="project" value="InterPro"/>
</dbReference>
<dbReference type="Pfam" id="PF02518">
    <property type="entry name" value="HATPase_c"/>
    <property type="match status" value="1"/>
</dbReference>
<keyword evidence="10" id="KW-0812">Transmembrane</keyword>
<dbReference type="InterPro" id="IPR013656">
    <property type="entry name" value="PAS_4"/>
</dbReference>
<dbReference type="PANTHER" id="PTHR44936:SF10">
    <property type="entry name" value="SENSOR PROTEIN RSTB"/>
    <property type="match status" value="1"/>
</dbReference>
<dbReference type="InterPro" id="IPR035965">
    <property type="entry name" value="PAS-like_dom_sf"/>
</dbReference>
<dbReference type="InterPro" id="IPR004358">
    <property type="entry name" value="Sig_transdc_His_kin-like_C"/>
</dbReference>
<protein>
    <recommendedName>
        <fullName evidence="3">histidine kinase</fullName>
        <ecNumber evidence="3">2.7.13.3</ecNumber>
    </recommendedName>
</protein>
<dbReference type="InterPro" id="IPR036890">
    <property type="entry name" value="HATPase_C_sf"/>
</dbReference>
<dbReference type="NCBIfam" id="TIGR00229">
    <property type="entry name" value="sensory_box"/>
    <property type="match status" value="1"/>
</dbReference>
<dbReference type="SMART" id="SM00387">
    <property type="entry name" value="HATPase_c"/>
    <property type="match status" value="1"/>
</dbReference>
<dbReference type="InterPro" id="IPR038320">
    <property type="entry name" value="KinB_N_sf"/>
</dbReference>
<evidence type="ECO:0000256" key="3">
    <source>
        <dbReference type="ARBA" id="ARBA00012438"/>
    </source>
</evidence>
<dbReference type="FunFam" id="3.30.565.10:FF:000006">
    <property type="entry name" value="Sensor histidine kinase WalK"/>
    <property type="match status" value="1"/>
</dbReference>
<dbReference type="SUPFAM" id="SSF55874">
    <property type="entry name" value="ATPase domain of HSP90 chaperone/DNA topoisomerase II/histidine kinase"/>
    <property type="match status" value="1"/>
</dbReference>
<evidence type="ECO:0000256" key="6">
    <source>
        <dbReference type="ARBA" id="ARBA00022679"/>
    </source>
</evidence>
<dbReference type="SMART" id="SM00091">
    <property type="entry name" value="PAS"/>
    <property type="match status" value="1"/>
</dbReference>
<dbReference type="InterPro" id="IPR005467">
    <property type="entry name" value="His_kinase_dom"/>
</dbReference>
<dbReference type="InterPro" id="IPR003661">
    <property type="entry name" value="HisK_dim/P_dom"/>
</dbReference>
<dbReference type="PROSITE" id="PS50109">
    <property type="entry name" value="HIS_KIN"/>
    <property type="match status" value="1"/>
</dbReference>
<dbReference type="Gene3D" id="3.30.450.20">
    <property type="entry name" value="PAS domain"/>
    <property type="match status" value="1"/>
</dbReference>
<accession>A0A1H1LCH3</accession>
<feature type="domain" description="PAS" evidence="12">
    <location>
        <begin position="252"/>
        <end position="294"/>
    </location>
</feature>
<dbReference type="Pfam" id="PF00672">
    <property type="entry name" value="HAMP"/>
    <property type="match status" value="1"/>
</dbReference>
<dbReference type="InterPro" id="IPR050980">
    <property type="entry name" value="2C_sensor_his_kinase"/>
</dbReference>
<dbReference type="InterPro" id="IPR003660">
    <property type="entry name" value="HAMP_dom"/>
</dbReference>
<evidence type="ECO:0000259" key="11">
    <source>
        <dbReference type="PROSITE" id="PS50109"/>
    </source>
</evidence>
<dbReference type="GO" id="GO:0005524">
    <property type="term" value="F:ATP binding"/>
    <property type="evidence" value="ECO:0007669"/>
    <property type="project" value="UniProtKB-KW"/>
</dbReference>
<keyword evidence="10" id="KW-0472">Membrane</keyword>
<evidence type="ECO:0000313" key="15">
    <source>
        <dbReference type="Proteomes" id="UP000243413"/>
    </source>
</evidence>
<keyword evidence="7" id="KW-0547">Nucleotide-binding</keyword>
<dbReference type="Pfam" id="PF00512">
    <property type="entry name" value="HisKA"/>
    <property type="match status" value="1"/>
</dbReference>
<dbReference type="AlphaFoldDB" id="A0A1H1LCH3"/>
<keyword evidence="6" id="KW-0808">Transferase</keyword>
<evidence type="ECO:0000313" key="14">
    <source>
        <dbReference type="EMBL" id="SDR72196.1"/>
    </source>
</evidence>
<dbReference type="PANTHER" id="PTHR44936">
    <property type="entry name" value="SENSOR PROTEIN CREC"/>
    <property type="match status" value="1"/>
</dbReference>
<dbReference type="STRING" id="472181.SAMN05216271_0167"/>
<dbReference type="PROSITE" id="PS50885">
    <property type="entry name" value="HAMP"/>
    <property type="match status" value="1"/>
</dbReference>
<dbReference type="SUPFAM" id="SSF55785">
    <property type="entry name" value="PYP-like sensor domain (PAS domain)"/>
    <property type="match status" value="1"/>
</dbReference>
<dbReference type="Gene3D" id="1.10.287.130">
    <property type="match status" value="1"/>
</dbReference>
<sequence>MKLRTQLFLSSSALITVALVGLVVGMFGVLSLTQSQKLSMTSTLNIIKSTLAMRQEIGSQVTMLLQEDLDRDALKASDASFKHWLAVAKAHAVDDADRQAMESLARTYDDYDDILRRPVTLRRELLSNDVFSDNVSNMRDLLNTIQNRYLAKAERAEAAAHQRAWLIAGLLGLIGLAVLLLGLLTANSIARRFAQPIEGLAKAADQVSTGDFNVMLPISPVLEVSALSRRFGAMAEALREFKNSDVEALKSEQRRLQAVLDSIDDGLLILDQDGEVEHFNPVARRQLDWDARELGQSLGIAMGRPELDEQVRDVLAGNPHSSEQEDLAVEVAGETRLLDYSLTPVLRTDTWVQGAVMVLRDVTDQRAFERVRREFVLRASHELRTPVTGMHMAFSLLQERVSFAAESREADLLAVVDEEMRRLVDLINDLLNFSRYQNGLQKLNLEPCDPGELVHQAAARFAEQARGLGIELAVEIHDEMPHARLDRLQIERVLDNLLGNALRHCSSENGEVRLQARRQGERVILSVEDNGEGIPFSQQVRVFEPFVQVGGKKGGAGLGLALCKEVVQLHGGHIGVQSKLGQGAQFYMSLPL</sequence>
<name>A0A1H1LCH3_9GAMM</name>
<dbReference type="Pfam" id="PF08448">
    <property type="entry name" value="PAS_4"/>
    <property type="match status" value="1"/>
</dbReference>